<comment type="caution">
    <text evidence="1">The sequence shown here is derived from an EMBL/GenBank/DDBJ whole genome shotgun (WGS) entry which is preliminary data.</text>
</comment>
<dbReference type="Proteomes" id="UP001233999">
    <property type="component" value="Unassembled WGS sequence"/>
</dbReference>
<accession>A0AAD8AKE9</accession>
<gene>
    <name evidence="1" type="ORF">L9F63_009423</name>
</gene>
<proteinExistence type="predicted"/>
<dbReference type="EMBL" id="JASPKZ010000434">
    <property type="protein sequence ID" value="KAJ9600286.1"/>
    <property type="molecule type" value="Genomic_DNA"/>
</dbReference>
<reference evidence="1" key="1">
    <citation type="journal article" date="2023" name="IScience">
        <title>Live-bearing cockroach genome reveals convergent evolutionary mechanisms linked to viviparity in insects and beyond.</title>
        <authorList>
            <person name="Fouks B."/>
            <person name="Harrison M.C."/>
            <person name="Mikhailova A.A."/>
            <person name="Marchal E."/>
            <person name="English S."/>
            <person name="Carruthers M."/>
            <person name="Jennings E.C."/>
            <person name="Chiamaka E.L."/>
            <person name="Frigard R.A."/>
            <person name="Pippel M."/>
            <person name="Attardo G.M."/>
            <person name="Benoit J.B."/>
            <person name="Bornberg-Bauer E."/>
            <person name="Tobe S.S."/>
        </authorList>
    </citation>
    <scope>NUCLEOTIDE SEQUENCE</scope>
    <source>
        <strain evidence="1">Stay&amp;Tobe</strain>
    </source>
</reference>
<reference evidence="1" key="2">
    <citation type="submission" date="2023-05" db="EMBL/GenBank/DDBJ databases">
        <authorList>
            <person name="Fouks B."/>
        </authorList>
    </citation>
    <scope>NUCLEOTIDE SEQUENCE</scope>
    <source>
        <strain evidence="1">Stay&amp;Tobe</strain>
        <tissue evidence="1">Testes</tissue>
    </source>
</reference>
<keyword evidence="2" id="KW-1185">Reference proteome</keyword>
<protein>
    <submittedName>
        <fullName evidence="1">Uncharacterized protein</fullName>
    </submittedName>
</protein>
<sequence length="59" mass="6776">RTGRIQYKVSKGTSLDTRKAYIYKGPSAPERKWGFCTCRAEPRREELPHKSTAYGTDIL</sequence>
<evidence type="ECO:0000313" key="2">
    <source>
        <dbReference type="Proteomes" id="UP001233999"/>
    </source>
</evidence>
<dbReference type="AlphaFoldDB" id="A0AAD8AKE9"/>
<feature type="non-terminal residue" evidence="1">
    <location>
        <position position="59"/>
    </location>
</feature>
<feature type="non-terminal residue" evidence="1">
    <location>
        <position position="1"/>
    </location>
</feature>
<evidence type="ECO:0000313" key="1">
    <source>
        <dbReference type="EMBL" id="KAJ9600286.1"/>
    </source>
</evidence>
<name>A0AAD8AKE9_DIPPU</name>
<organism evidence="1 2">
    <name type="scientific">Diploptera punctata</name>
    <name type="common">Pacific beetle cockroach</name>
    <dbReference type="NCBI Taxonomy" id="6984"/>
    <lineage>
        <taxon>Eukaryota</taxon>
        <taxon>Metazoa</taxon>
        <taxon>Ecdysozoa</taxon>
        <taxon>Arthropoda</taxon>
        <taxon>Hexapoda</taxon>
        <taxon>Insecta</taxon>
        <taxon>Pterygota</taxon>
        <taxon>Neoptera</taxon>
        <taxon>Polyneoptera</taxon>
        <taxon>Dictyoptera</taxon>
        <taxon>Blattodea</taxon>
        <taxon>Blaberoidea</taxon>
        <taxon>Blaberidae</taxon>
        <taxon>Diplopterinae</taxon>
        <taxon>Diploptera</taxon>
    </lineage>
</organism>